<accession>A0A0G4EI49</accession>
<feature type="domain" description="Tr-type G" evidence="8">
    <location>
        <begin position="658"/>
        <end position="827"/>
    </location>
</feature>
<evidence type="ECO:0000256" key="6">
    <source>
        <dbReference type="ARBA" id="ARBA00025162"/>
    </source>
</evidence>
<feature type="region of interest" description="Disordered" evidence="7">
    <location>
        <begin position="275"/>
        <end position="333"/>
    </location>
</feature>
<dbReference type="EMBL" id="CDMY01000243">
    <property type="protein sequence ID" value="CEL96665.1"/>
    <property type="molecule type" value="Genomic_DNA"/>
</dbReference>
<dbReference type="NCBIfam" id="TIGR00231">
    <property type="entry name" value="small_GTP"/>
    <property type="match status" value="1"/>
</dbReference>
<dbReference type="InterPro" id="IPR053905">
    <property type="entry name" value="EF-G-like_DII"/>
</dbReference>
<evidence type="ECO:0000256" key="5">
    <source>
        <dbReference type="ARBA" id="ARBA00023134"/>
    </source>
</evidence>
<protein>
    <recommendedName>
        <fullName evidence="8">Tr-type G domain-containing protein</fullName>
    </recommendedName>
</protein>
<name>A0A0G4EI49_VITBC</name>
<dbReference type="FunFam" id="3.40.50.300:FF:000019">
    <property type="entry name" value="Translation initiation factor IF-2"/>
    <property type="match status" value="1"/>
</dbReference>
<feature type="region of interest" description="Disordered" evidence="7">
    <location>
        <begin position="1000"/>
        <end position="1031"/>
    </location>
</feature>
<keyword evidence="2" id="KW-0396">Initiation factor</keyword>
<dbReference type="PROSITE" id="PS51722">
    <property type="entry name" value="G_TR_2"/>
    <property type="match status" value="1"/>
</dbReference>
<comment type="similarity">
    <text evidence="1">Belongs to the TRAFAC class translation factor GTPase superfamily. Classic translation factor GTPase family. IF-2 subfamily.</text>
</comment>
<dbReference type="GO" id="GO:0003743">
    <property type="term" value="F:translation initiation factor activity"/>
    <property type="evidence" value="ECO:0007669"/>
    <property type="project" value="UniProtKB-KW"/>
</dbReference>
<dbReference type="PANTHER" id="PTHR43381:SF5">
    <property type="entry name" value="TR-TYPE G DOMAIN-CONTAINING PROTEIN"/>
    <property type="match status" value="1"/>
</dbReference>
<dbReference type="FunFam" id="3.40.50.10050:FF:000001">
    <property type="entry name" value="Translation initiation factor IF-2"/>
    <property type="match status" value="1"/>
</dbReference>
<evidence type="ECO:0000256" key="1">
    <source>
        <dbReference type="ARBA" id="ARBA00007733"/>
    </source>
</evidence>
<keyword evidence="4" id="KW-0648">Protein biosynthesis</keyword>
<dbReference type="PANTHER" id="PTHR43381">
    <property type="entry name" value="TRANSLATION INITIATION FACTOR IF-2-RELATED"/>
    <property type="match status" value="1"/>
</dbReference>
<dbReference type="InterPro" id="IPR044145">
    <property type="entry name" value="IF2_II"/>
</dbReference>
<evidence type="ECO:0000256" key="7">
    <source>
        <dbReference type="SAM" id="MobiDB-lite"/>
    </source>
</evidence>
<feature type="region of interest" description="Disordered" evidence="7">
    <location>
        <begin position="449"/>
        <end position="475"/>
    </location>
</feature>
<dbReference type="Gene3D" id="2.40.30.10">
    <property type="entry name" value="Translation factors"/>
    <property type="match status" value="2"/>
</dbReference>
<feature type="region of interest" description="Disordered" evidence="7">
    <location>
        <begin position="115"/>
        <end position="140"/>
    </location>
</feature>
<proteinExistence type="inferred from homology"/>
<dbReference type="InterPro" id="IPR027417">
    <property type="entry name" value="P-loop_NTPase"/>
</dbReference>
<dbReference type="Proteomes" id="UP000041254">
    <property type="component" value="Unassembled WGS sequence"/>
</dbReference>
<evidence type="ECO:0000256" key="3">
    <source>
        <dbReference type="ARBA" id="ARBA00022741"/>
    </source>
</evidence>
<comment type="function">
    <text evidence="6">One of the essential components for the initiation of protein synthesis. Protects formylmethionyl-tRNA from spontaneous hydrolysis and promotes its binding to the 30S ribosomal subunits. Also involved in the hydrolysis of GTP during the formation of the 70S ribosomal complex.</text>
</comment>
<keyword evidence="5" id="KW-0342">GTP-binding</keyword>
<dbReference type="CDD" id="cd01887">
    <property type="entry name" value="IF2_eIF5B"/>
    <property type="match status" value="1"/>
</dbReference>
<feature type="region of interest" description="Disordered" evidence="7">
    <location>
        <begin position="223"/>
        <end position="257"/>
    </location>
</feature>
<dbReference type="OrthoDB" id="361630at2759"/>
<dbReference type="InterPro" id="IPR036925">
    <property type="entry name" value="TIF_IF2_dom3_sf"/>
</dbReference>
<dbReference type="InterPro" id="IPR015760">
    <property type="entry name" value="TIF_IF2"/>
</dbReference>
<evidence type="ECO:0000259" key="8">
    <source>
        <dbReference type="PROSITE" id="PS51722"/>
    </source>
</evidence>
<dbReference type="GO" id="GO:0003924">
    <property type="term" value="F:GTPase activity"/>
    <property type="evidence" value="ECO:0007669"/>
    <property type="project" value="InterPro"/>
</dbReference>
<dbReference type="STRING" id="1169540.A0A0G4EI49"/>
<dbReference type="SUPFAM" id="SSF50447">
    <property type="entry name" value="Translation proteins"/>
    <property type="match status" value="1"/>
</dbReference>
<organism evidence="9 10">
    <name type="scientific">Vitrella brassicaformis (strain CCMP3155)</name>
    <dbReference type="NCBI Taxonomy" id="1169540"/>
    <lineage>
        <taxon>Eukaryota</taxon>
        <taxon>Sar</taxon>
        <taxon>Alveolata</taxon>
        <taxon>Colpodellida</taxon>
        <taxon>Vitrellaceae</taxon>
        <taxon>Vitrella</taxon>
    </lineage>
</organism>
<gene>
    <name evidence="9" type="ORF">Vbra_7645</name>
</gene>
<evidence type="ECO:0000256" key="4">
    <source>
        <dbReference type="ARBA" id="ARBA00022917"/>
    </source>
</evidence>
<dbReference type="PhylomeDB" id="A0A0G4EI49"/>
<keyword evidence="10" id="KW-1185">Reference proteome</keyword>
<dbReference type="Pfam" id="PF11987">
    <property type="entry name" value="IF-2"/>
    <property type="match status" value="1"/>
</dbReference>
<evidence type="ECO:0000313" key="9">
    <source>
        <dbReference type="EMBL" id="CEL96665.1"/>
    </source>
</evidence>
<feature type="compositionally biased region" description="Basic and acidic residues" evidence="7">
    <location>
        <begin position="449"/>
        <end position="460"/>
    </location>
</feature>
<evidence type="ECO:0000313" key="10">
    <source>
        <dbReference type="Proteomes" id="UP000041254"/>
    </source>
</evidence>
<dbReference type="Pfam" id="PF22042">
    <property type="entry name" value="EF-G_D2"/>
    <property type="match status" value="1"/>
</dbReference>
<dbReference type="InterPro" id="IPR005225">
    <property type="entry name" value="Small_GTP-bd"/>
</dbReference>
<sequence length="1272" mass="139317">MSALSSYTARIQQRSCATLARVLHSSAATQPEPSREGRVYVQPLQQTSADGQTRRTRLGIVVGSGSASAGKARPSPPALELDRLFNPLKGTKASYEERQRQRQLTRVHRVTNGMSHVDLPQPVKPPAYKPKPRRPKSAAAQFQLPQRVRPTGGPLPVHPSFRPSSQPLNALQEWLGAWKTQPQPLGPTIAATGHHPVSKESSLVSADVIAKMRRLMDAVMDARRQDMLPHRTTTNSTRASAKPSPTPPTRHELPTDLRRLFRPSYFLPSTLQDSLRGAKAQAHQTIVDKPPQQEQEQQGPEDLLGRESDRAAADMQQEAQESPLTDGVGHQGMAPHDIVVGSLRQFLSTEGDERKSLGTRRFRRLATGRREALSLRHLRGWSIKPTERKGGTSLIATVLAAQRALDARKEASEQLSGVWGDDTKFEAYQQEWIGAVLEMLATTRTADADRTTAHAEKEAVSHGATSKMEVSPVTSLDEDKMDEGTQTIMQLMRTKMARKQRERLEAAALDQHGDTQQPIAHDTERAAGPPAALTRPVPAPPATPTLVATETKSVLGRVAVVSPDEGLGVGDVDGKAAEDDYDPSLLDPHNITVGALSQHIAIPLDKVRELGAALLPGGQATVHSRLTVEEAELIAEEFERALPIRLRHTSALAKDMRPRPPVVTVMGHVDHGKTTLLDALRKTSVAASEAGGITQRIGAFEVVTPTTSRRVTFIDTPGHAAFSGMRRRGASVTDVVVLVVAADDGVKPQTLEALQQARDARVPIVVAVNKIDKDNANIEWVKQQLKDLDLRDAKQGGDTLVVEVSAKEHVGLDDLEEAVVQQADQLTLHADYKARAEAYILESGLGDGRGRVLSVLVKRGTLKVGDYVVCGTHSSRIRQLLDHARRPLSSSRGATPSTPVEVVGLTGVTPKAGDFLVVVRDQKTAGTITRMRKRAEEMRQLEESDQTSAVTRDVLAFKKHVLEGKGVHLKSPNLHKKMMTKAYHMPGESDADLIDAEDQSLQQEHTPTHTDDQHEGREGLEEDGGSQPAMPESFAAAEGQQLGLVIKADNYGSMEAIKDYLDQWTAKDEQRRDRFALVSSGVGAVTEADVEKAAVSNSFVLGFNVEPLEGSRVHQLLHRHKLIFRKHEIIYKLFDDLEALHDFHFGPRYLIKTVGRMIVTRTGDYTVTNRDKSKEVRTVAGVDLKEGRAAAGNDYFYKITRRSVVIAEGLNVLSMSVQGKKATEMPKGEGAIIFKVHDDVQPGDEIVCYENKERPPLFGQLNIPKFLEANKL</sequence>
<evidence type="ECO:0000256" key="2">
    <source>
        <dbReference type="ARBA" id="ARBA00022540"/>
    </source>
</evidence>
<feature type="compositionally biased region" description="Basic and acidic residues" evidence="7">
    <location>
        <begin position="303"/>
        <end position="312"/>
    </location>
</feature>
<dbReference type="SUPFAM" id="SSF52156">
    <property type="entry name" value="Initiation factor IF2/eIF5b, domain 3"/>
    <property type="match status" value="1"/>
</dbReference>
<dbReference type="GO" id="GO:0005737">
    <property type="term" value="C:cytoplasm"/>
    <property type="evidence" value="ECO:0007669"/>
    <property type="project" value="TreeGrafter"/>
</dbReference>
<dbReference type="Gene3D" id="3.40.50.10050">
    <property type="entry name" value="Translation initiation factor IF- 2, domain 3"/>
    <property type="match status" value="1"/>
</dbReference>
<dbReference type="SUPFAM" id="SSF52540">
    <property type="entry name" value="P-loop containing nucleoside triphosphate hydrolases"/>
    <property type="match status" value="1"/>
</dbReference>
<dbReference type="VEuPathDB" id="CryptoDB:Vbra_7645"/>
<dbReference type="GO" id="GO:0005525">
    <property type="term" value="F:GTP binding"/>
    <property type="evidence" value="ECO:0007669"/>
    <property type="project" value="UniProtKB-KW"/>
</dbReference>
<keyword evidence="3" id="KW-0547">Nucleotide-binding</keyword>
<reference evidence="9 10" key="1">
    <citation type="submission" date="2014-11" db="EMBL/GenBank/DDBJ databases">
        <authorList>
            <person name="Zhu J."/>
            <person name="Qi W."/>
            <person name="Song R."/>
        </authorList>
    </citation>
    <scope>NUCLEOTIDE SEQUENCE [LARGE SCALE GENOMIC DNA]</scope>
</reference>
<dbReference type="InterPro" id="IPR000795">
    <property type="entry name" value="T_Tr_GTP-bd_dom"/>
</dbReference>
<dbReference type="InterPro" id="IPR009000">
    <property type="entry name" value="Transl_B-barrel_sf"/>
</dbReference>
<dbReference type="AlphaFoldDB" id="A0A0G4EI49"/>
<dbReference type="CDD" id="cd03702">
    <property type="entry name" value="IF2_mtIF2_II"/>
    <property type="match status" value="1"/>
</dbReference>
<dbReference type="Pfam" id="PF00009">
    <property type="entry name" value="GTP_EFTU"/>
    <property type="match status" value="1"/>
</dbReference>
<dbReference type="Gene3D" id="3.40.50.300">
    <property type="entry name" value="P-loop containing nucleotide triphosphate hydrolases"/>
    <property type="match status" value="1"/>
</dbReference>
<feature type="compositionally biased region" description="Basic and acidic residues" evidence="7">
    <location>
        <begin position="1006"/>
        <end position="1019"/>
    </location>
</feature>
<feature type="compositionally biased region" description="Low complexity" evidence="7">
    <location>
        <begin position="290"/>
        <end position="301"/>
    </location>
</feature>
<dbReference type="InterPro" id="IPR023115">
    <property type="entry name" value="TIF_IF2_dom3"/>
</dbReference>
<dbReference type="InParanoid" id="A0A0G4EI49"/>